<sequence length="1092" mass="119872">MPFACDLGHPPLQLSAVILVDHLKTEVENLGKWNSAAKEVITKAEQKCGEILKKVSTTEDSGVIKKQAQELQKKGVELLTAATAAKREVELKVTAALQAVVKMDTDLKKDLKKVKDGIKGGITQVIQKLGVLGLDKKVQEDLQSLKGKIEGLTSNGKVDSLVNNELAALEKAKQTFNEDTKKINTETAELEKKFDKHIQQPLTQAVTAVDQAIGTLGGKFPNGGKLDTIEKIFGHIKDKVGEIKGTPGSLNNRGEWENNTPGSGLEGINTKVTNYFGKFSGRNFQSYIVKGWLEDSILKYNGLLRTKLGWGQLADGEGDHANLGIAISGRLNAQYLEEDNDPTFAKAVKKLKHDDSSMKGKIQYVHDVCKEFAKVMDDKLKIKPTNGNVSDIVKNVKQAFTSGVSGHQQKIKEDAKKAIEEAAKNCKCECGEHCNTGSKTPEECAKCDKPKCIVSQIVEFTLCALSSVAQQVREELDSLFLSPKDANIAGFLDDVYGKTNALHGQLTEATTPVQLPTPPTGQPESPAKAVDKTLEAVRDFVNGSGDNITEKFNNQVTRELTSAVGGLPGAVRNFNDAAEKQIKAAAQTAVGKAAEQIGDKNQDPDVKTKMPSFHQAHDKIKSELDKQLRLKVDQHIGEDDPPGGQTKFILAKDYFKTYNDHVDQKHIEDLKSGDTLKGIKSEGKLPAAMGDIKTQVFDVALNMIDPEAKVDEKDKITGTTFTGPFDEIKTQLDEIRKLVDGEDGMVLFDIAHMSKKGAKTLLTELSKLLTNPGSYTFTVDGSSYQTVQGLEAIYTKINELQTGTFNTKPGEIGTAVTAIRQQLEELRGKLKNEKDKKDDVIYALKYLRGFGFSSLKWKNGQNGVQGKDVYGLGKVHKDLKEQNAILPDQTKIIGEAMRQIRLELFRMGIKIQNIFNDDDILDKLRRLQYRIGQGKNIGLEAIKNTIQQLQEQPFKQKPIAIGDAKQEIVDELGKLQKELQGAKGNDVMETLKDLQNNGLSGEHGWNKNKQGNSKSLKNIEDALQGQQTTLSSQPTAIGGGVTQITDELQRLQKQLNAEVTEKLKKLKQHGLEKGATKWNEGNNINGLVKMKN</sequence>
<dbReference type="Proteomes" id="UP000236319">
    <property type="component" value="Unassembled WGS sequence"/>
</dbReference>
<keyword evidence="2" id="KW-1185">Reference proteome</keyword>
<dbReference type="VEuPathDB" id="PiroplasmaDB:BOVATA_032410"/>
<organism evidence="1 2">
    <name type="scientific">Babesia ovata</name>
    <dbReference type="NCBI Taxonomy" id="189622"/>
    <lineage>
        <taxon>Eukaryota</taxon>
        <taxon>Sar</taxon>
        <taxon>Alveolata</taxon>
        <taxon>Apicomplexa</taxon>
        <taxon>Aconoidasida</taxon>
        <taxon>Piroplasmida</taxon>
        <taxon>Babesiidae</taxon>
        <taxon>Babesia</taxon>
    </lineage>
</organism>
<dbReference type="AlphaFoldDB" id="A0A2H6KFH6"/>
<gene>
    <name evidence="1" type="ORF">BOVATA_032410</name>
</gene>
<comment type="caution">
    <text evidence="1">The sequence shown here is derived from an EMBL/GenBank/DDBJ whole genome shotgun (WGS) entry which is preliminary data.</text>
</comment>
<protein>
    <submittedName>
        <fullName evidence="1">Extracellular matrix-binding ebh, putative</fullName>
    </submittedName>
</protein>
<proteinExistence type="predicted"/>
<evidence type="ECO:0000313" key="1">
    <source>
        <dbReference type="EMBL" id="GBE61748.1"/>
    </source>
</evidence>
<dbReference type="RefSeq" id="XP_028867991.1">
    <property type="nucleotide sequence ID" value="XM_029012158.1"/>
</dbReference>
<dbReference type="GeneID" id="39875518"/>
<dbReference type="EMBL" id="BDSA01000003">
    <property type="protein sequence ID" value="GBE61748.1"/>
    <property type="molecule type" value="Genomic_DNA"/>
</dbReference>
<name>A0A2H6KFH6_9APIC</name>
<dbReference type="OrthoDB" id="425925at2759"/>
<reference evidence="1 2" key="1">
    <citation type="journal article" date="2017" name="BMC Genomics">
        <title>Whole-genome assembly of Babesia ovata and comparative genomics between closely related pathogens.</title>
        <authorList>
            <person name="Yamagishi J."/>
            <person name="Asada M."/>
            <person name="Hakimi H."/>
            <person name="Tanaka T.Q."/>
            <person name="Sugimoto C."/>
            <person name="Kawazu S."/>
        </authorList>
    </citation>
    <scope>NUCLEOTIDE SEQUENCE [LARGE SCALE GENOMIC DNA]</scope>
    <source>
        <strain evidence="1 2">Miyake</strain>
    </source>
</reference>
<evidence type="ECO:0000313" key="2">
    <source>
        <dbReference type="Proteomes" id="UP000236319"/>
    </source>
</evidence>
<accession>A0A2H6KFH6</accession>